<feature type="compositionally biased region" description="Basic and acidic residues" evidence="2">
    <location>
        <begin position="676"/>
        <end position="689"/>
    </location>
</feature>
<feature type="region of interest" description="Disordered" evidence="2">
    <location>
        <begin position="652"/>
        <end position="700"/>
    </location>
</feature>
<dbReference type="EMBL" id="JBGBPQ010000005">
    <property type="protein sequence ID" value="KAL1523776.1"/>
    <property type="molecule type" value="Genomic_DNA"/>
</dbReference>
<name>A0AB34JPH5_PRYPA</name>
<evidence type="ECO:0000313" key="4">
    <source>
        <dbReference type="Proteomes" id="UP001515480"/>
    </source>
</evidence>
<feature type="compositionally biased region" description="Polar residues" evidence="2">
    <location>
        <begin position="584"/>
        <end position="600"/>
    </location>
</feature>
<gene>
    <name evidence="3" type="ORF">AB1Y20_018700</name>
</gene>
<keyword evidence="1" id="KW-0175">Coiled coil</keyword>
<evidence type="ECO:0000256" key="2">
    <source>
        <dbReference type="SAM" id="MobiDB-lite"/>
    </source>
</evidence>
<feature type="compositionally biased region" description="Polar residues" evidence="2">
    <location>
        <begin position="550"/>
        <end position="568"/>
    </location>
</feature>
<accession>A0AB34JPH5</accession>
<proteinExistence type="predicted"/>
<evidence type="ECO:0000313" key="3">
    <source>
        <dbReference type="EMBL" id="KAL1523776.1"/>
    </source>
</evidence>
<feature type="region of interest" description="Disordered" evidence="2">
    <location>
        <begin position="485"/>
        <end position="623"/>
    </location>
</feature>
<dbReference type="AlphaFoldDB" id="A0AB34JPH5"/>
<feature type="compositionally biased region" description="Low complexity" evidence="2">
    <location>
        <begin position="652"/>
        <end position="669"/>
    </location>
</feature>
<feature type="coiled-coil region" evidence="1">
    <location>
        <begin position="412"/>
        <end position="446"/>
    </location>
</feature>
<dbReference type="Proteomes" id="UP001515480">
    <property type="component" value="Unassembled WGS sequence"/>
</dbReference>
<keyword evidence="4" id="KW-1185">Reference proteome</keyword>
<organism evidence="3 4">
    <name type="scientific">Prymnesium parvum</name>
    <name type="common">Toxic golden alga</name>
    <dbReference type="NCBI Taxonomy" id="97485"/>
    <lineage>
        <taxon>Eukaryota</taxon>
        <taxon>Haptista</taxon>
        <taxon>Haptophyta</taxon>
        <taxon>Prymnesiophyceae</taxon>
        <taxon>Prymnesiales</taxon>
        <taxon>Prymnesiaceae</taxon>
        <taxon>Prymnesium</taxon>
    </lineage>
</organism>
<protein>
    <submittedName>
        <fullName evidence="3">Uncharacterized protein</fullName>
    </submittedName>
</protein>
<evidence type="ECO:0000256" key="1">
    <source>
        <dbReference type="SAM" id="Coils"/>
    </source>
</evidence>
<comment type="caution">
    <text evidence="3">The sequence shown here is derived from an EMBL/GenBank/DDBJ whole genome shotgun (WGS) entry which is preliminary data.</text>
</comment>
<reference evidence="3 4" key="1">
    <citation type="journal article" date="2024" name="Science">
        <title>Giant polyketide synthase enzymes in the biosynthesis of giant marine polyether toxins.</title>
        <authorList>
            <person name="Fallon T.R."/>
            <person name="Shende V.V."/>
            <person name="Wierzbicki I.H."/>
            <person name="Pendleton A.L."/>
            <person name="Watervoot N.F."/>
            <person name="Auber R.P."/>
            <person name="Gonzalez D.J."/>
            <person name="Wisecaver J.H."/>
            <person name="Moore B.S."/>
        </authorList>
    </citation>
    <scope>NUCLEOTIDE SEQUENCE [LARGE SCALE GENOMIC DNA]</scope>
    <source>
        <strain evidence="3 4">12B1</strain>
    </source>
</reference>
<sequence length="742" mass="81398">MTSSKPSETVEGKGGAMEELIRAEGEAVAQYKETAQLARERVASVQHDGAPPDEAAAKLSWVACMLLSTSEEALRTKHALMKAHAQHAHDSAARAELLERSFGVELEQLKAERDALRASLEQATRRQNKAGIEAKQRQAREASRAQALEAQVAQLQQQLKAGEASWVEKQRAEQEGTAAAAQRERNLQTAIVKMQRDLDRMEKTIRHHEGLQKAGGTSNEVVLKQRCEELQQQCQTGVELIQKLKMQVQQQHQQLTLIAAERRSMTYDGLGTPRQLAFSNQQPSTAATPAFPVSTPTSAVPSIPNPPSTMSMPAHSVDAVAELNRSEARHRVEIAVVTRELDLMQRESNALRHHAKEGHSQARTASQALMAAATRARDLERRLQKYEEPGHQARREGEEVDASLLSMLVRERDEAEEAVAWSKERVAQAELKADDAVARLHQTQRQSHGAVALLRTALGESERRQRVLEAMLQERGVETPFKWAARQDSTRDSQLVKQAMTEPQALQQQAERRGVATTTACAPSKENDATSARAVLQPRGGAAVAHDAAGQSQDASEVSQDAASTSTDPRAVRDGADTPLPNACSRQASPSHGDCTSSGKVSRRCSRKDLTGPGSSVAFAPHPLSHQATSCSDFRHYEYKNDLANCRENASETSSLASCSTSRSASSLTYQRRRSPTADRRSPTQDKLRNSAPPGGEVGELHALRGLNRVRASLLDTLRTERLKLERERELLKAPGRRDSLK</sequence>
<feature type="coiled-coil region" evidence="1">
    <location>
        <begin position="106"/>
        <end position="247"/>
    </location>
</feature>